<gene>
    <name evidence="1" type="ORF">CNMCM8927_000268</name>
</gene>
<organism evidence="1 2">
    <name type="scientific">Aspergillus lentulus</name>
    <dbReference type="NCBI Taxonomy" id="293939"/>
    <lineage>
        <taxon>Eukaryota</taxon>
        <taxon>Fungi</taxon>
        <taxon>Dikarya</taxon>
        <taxon>Ascomycota</taxon>
        <taxon>Pezizomycotina</taxon>
        <taxon>Eurotiomycetes</taxon>
        <taxon>Eurotiomycetidae</taxon>
        <taxon>Eurotiales</taxon>
        <taxon>Aspergillaceae</taxon>
        <taxon>Aspergillus</taxon>
        <taxon>Aspergillus subgen. Fumigati</taxon>
    </lineage>
</organism>
<reference evidence="1" key="2">
    <citation type="submission" date="2020-04" db="EMBL/GenBank/DDBJ databases">
        <authorList>
            <person name="Santos R.A.C."/>
            <person name="Steenwyk J.L."/>
            <person name="Rivero-Menendez O."/>
            <person name="Mead M.E."/>
            <person name="Silva L.P."/>
            <person name="Bastos R.W."/>
            <person name="Alastruey-Izquierdo A."/>
            <person name="Goldman G.H."/>
            <person name="Rokas A."/>
        </authorList>
    </citation>
    <scope>NUCLEOTIDE SEQUENCE</scope>
    <source>
        <strain evidence="1">CNM-CM8927</strain>
    </source>
</reference>
<dbReference type="Proteomes" id="UP000649114">
    <property type="component" value="Unassembled WGS sequence"/>
</dbReference>
<evidence type="ECO:0000313" key="2">
    <source>
        <dbReference type="Proteomes" id="UP000649114"/>
    </source>
</evidence>
<sequence length="219" mass="24845">MAQSHLTNDEKHILWSPLPTLRVIPGHHTTHPSDSTYTLRHDQVSRWTDFPRHVLQRVKNLGTPPQGFRPQIPREYHVTGNEGGLQGRYVQHVGTMLRPIFDALNLGVQMADYQVGVHVDTRSAKEEATEPGMRQPDLVIIGSGDNVIRLVGEMKTYWTFHPAKGQTEKRFLADKLGLYSLKTLHPRNDADRIKANSPGTWMTIVVALDFTPHMRKHGL</sequence>
<name>A0AAN5YJB3_ASPLE</name>
<protein>
    <submittedName>
        <fullName evidence="1">Uncharacterized protein</fullName>
    </submittedName>
</protein>
<proteinExistence type="predicted"/>
<dbReference type="AlphaFoldDB" id="A0AAN5YJB3"/>
<reference evidence="1" key="1">
    <citation type="journal article" date="2020" name="bioRxiv">
        <title>Genomic and phenotypic heterogeneity of clinical isolates of the human pathogens Aspergillus fumigatus, Aspergillus lentulus and Aspergillus fumigatiaffinis.</title>
        <authorList>
            <person name="dos Santos R.A.C."/>
            <person name="Steenwyk J.L."/>
            <person name="Rivero-Menendez O."/>
            <person name="Mead M.E."/>
            <person name="Silva L.P."/>
            <person name="Bastos R.W."/>
            <person name="Alastruey-Izquierdo A."/>
            <person name="Goldman G.H."/>
            <person name="Rokas A."/>
        </authorList>
    </citation>
    <scope>NUCLEOTIDE SEQUENCE</scope>
    <source>
        <strain evidence="1">CNM-CM8927</strain>
    </source>
</reference>
<evidence type="ECO:0000313" key="1">
    <source>
        <dbReference type="EMBL" id="KAF4202397.1"/>
    </source>
</evidence>
<comment type="caution">
    <text evidence="1">The sequence shown here is derived from an EMBL/GenBank/DDBJ whole genome shotgun (WGS) entry which is preliminary data.</text>
</comment>
<accession>A0AAN5YJB3</accession>
<dbReference type="EMBL" id="JAAAPU010000107">
    <property type="protein sequence ID" value="KAF4202397.1"/>
    <property type="molecule type" value="Genomic_DNA"/>
</dbReference>